<evidence type="ECO:0000313" key="2">
    <source>
        <dbReference type="EMBL" id="MFC4387880.1"/>
    </source>
</evidence>
<feature type="transmembrane region" description="Helical" evidence="1">
    <location>
        <begin position="111"/>
        <end position="144"/>
    </location>
</feature>
<evidence type="ECO:0000313" key="3">
    <source>
        <dbReference type="Proteomes" id="UP001595880"/>
    </source>
</evidence>
<feature type="transmembrane region" description="Helical" evidence="1">
    <location>
        <begin position="244"/>
        <end position="264"/>
    </location>
</feature>
<keyword evidence="1" id="KW-1133">Transmembrane helix</keyword>
<feature type="transmembrane region" description="Helical" evidence="1">
    <location>
        <begin position="69"/>
        <end position="90"/>
    </location>
</feature>
<dbReference type="Proteomes" id="UP001595880">
    <property type="component" value="Unassembled WGS sequence"/>
</dbReference>
<reference evidence="3" key="1">
    <citation type="journal article" date="2019" name="Int. J. Syst. Evol. Microbiol.">
        <title>The Global Catalogue of Microorganisms (GCM) 10K type strain sequencing project: providing services to taxonomists for standard genome sequencing and annotation.</title>
        <authorList>
            <consortium name="The Broad Institute Genomics Platform"/>
            <consortium name="The Broad Institute Genome Sequencing Center for Infectious Disease"/>
            <person name="Wu L."/>
            <person name="Ma J."/>
        </authorList>
    </citation>
    <scope>NUCLEOTIDE SEQUENCE [LARGE SCALE GENOMIC DNA]</scope>
    <source>
        <strain evidence="3">KACC 14058</strain>
    </source>
</reference>
<accession>A0ABV8VXY0</accession>
<organism evidence="2 3">
    <name type="scientific">Gracilibacillus marinus</name>
    <dbReference type="NCBI Taxonomy" id="630535"/>
    <lineage>
        <taxon>Bacteria</taxon>
        <taxon>Bacillati</taxon>
        <taxon>Bacillota</taxon>
        <taxon>Bacilli</taxon>
        <taxon>Bacillales</taxon>
        <taxon>Bacillaceae</taxon>
        <taxon>Gracilibacillus</taxon>
    </lineage>
</organism>
<evidence type="ECO:0008006" key="4">
    <source>
        <dbReference type="Google" id="ProtNLM"/>
    </source>
</evidence>
<protein>
    <recommendedName>
        <fullName evidence="4">ABC-2 family transporter protein</fullName>
    </recommendedName>
</protein>
<feature type="transmembrane region" description="Helical" evidence="1">
    <location>
        <begin position="14"/>
        <end position="33"/>
    </location>
</feature>
<name>A0ABV8VXY0_9BACI</name>
<proteinExistence type="predicted"/>
<feature type="transmembrane region" description="Helical" evidence="1">
    <location>
        <begin position="172"/>
        <end position="192"/>
    </location>
</feature>
<keyword evidence="1" id="KW-0812">Transmembrane</keyword>
<dbReference type="RefSeq" id="WP_390198515.1">
    <property type="nucleotide sequence ID" value="NZ_JBHSDV010000002.1"/>
</dbReference>
<gene>
    <name evidence="2" type="ORF">ACFOZ1_08655</name>
</gene>
<keyword evidence="1" id="KW-0472">Membrane</keyword>
<keyword evidence="3" id="KW-1185">Reference proteome</keyword>
<comment type="caution">
    <text evidence="2">The sequence shown here is derived from an EMBL/GenBank/DDBJ whole genome shotgun (WGS) entry which is preliminary data.</text>
</comment>
<evidence type="ECO:0000256" key="1">
    <source>
        <dbReference type="SAM" id="Phobius"/>
    </source>
</evidence>
<dbReference type="EMBL" id="JBHSDV010000002">
    <property type="protein sequence ID" value="MFC4387880.1"/>
    <property type="molecule type" value="Genomic_DNA"/>
</dbReference>
<sequence length="271" mass="30596">MLSVQFKRLFYSKYFYLSLIIGSLIAIFQYAQITSMVFADLKDRALSGHSPAIPDSSYLLWMYSSLSEIANLSLVLLPILAVIPYGIQLLTDRKTNYAQLMIMKAGKHRYLFSMLAVSAAAGFLVIVLPLLLNFLLFAITFPSIAPNQFLYYMYSPGSYQVLFFDLHQSFPFLHTMIYITLAGLVGGFFAMFATSLGLIVRFQLLLVVVPLLFTFILSMIDEFLQLSLAPYDFLHMVNALPTELFYVYIFFGLLLLGTAAFYGIGVRNIGK</sequence>
<feature type="transmembrane region" description="Helical" evidence="1">
    <location>
        <begin position="204"/>
        <end position="224"/>
    </location>
</feature>